<sequence>MLRKILTAFIVPKVIAYIGRRYGRRPPRRTY</sequence>
<dbReference type="EMBL" id="BPQO01000013">
    <property type="protein sequence ID" value="GJD89708.1"/>
    <property type="molecule type" value="Genomic_DNA"/>
</dbReference>
<protein>
    <submittedName>
        <fullName evidence="1">Uncharacterized protein</fullName>
    </submittedName>
</protein>
<evidence type="ECO:0000313" key="2">
    <source>
        <dbReference type="Proteomes" id="UP001055247"/>
    </source>
</evidence>
<comment type="caution">
    <text evidence="1">The sequence shown here is derived from an EMBL/GenBank/DDBJ whole genome shotgun (WGS) entry which is preliminary data.</text>
</comment>
<keyword evidence="2" id="KW-1185">Reference proteome</keyword>
<reference evidence="1" key="2">
    <citation type="submission" date="2021-08" db="EMBL/GenBank/DDBJ databases">
        <authorList>
            <person name="Tani A."/>
            <person name="Ola A."/>
            <person name="Ogura Y."/>
            <person name="Katsura K."/>
            <person name="Hayashi T."/>
        </authorList>
    </citation>
    <scope>NUCLEOTIDE SEQUENCE</scope>
    <source>
        <strain evidence="1">DSM 16372</strain>
    </source>
</reference>
<proteinExistence type="predicted"/>
<gene>
    <name evidence="1" type="ORF">BHAOGJBA_3238</name>
</gene>
<organism evidence="1 2">
    <name type="scientific">Methylobacterium hispanicum</name>
    <dbReference type="NCBI Taxonomy" id="270350"/>
    <lineage>
        <taxon>Bacteria</taxon>
        <taxon>Pseudomonadati</taxon>
        <taxon>Pseudomonadota</taxon>
        <taxon>Alphaproteobacteria</taxon>
        <taxon>Hyphomicrobiales</taxon>
        <taxon>Methylobacteriaceae</taxon>
        <taxon>Methylobacterium</taxon>
    </lineage>
</organism>
<dbReference type="AlphaFoldDB" id="A0AAV4ZN18"/>
<evidence type="ECO:0000313" key="1">
    <source>
        <dbReference type="EMBL" id="GJD89708.1"/>
    </source>
</evidence>
<accession>A0AAV4ZN18</accession>
<name>A0AAV4ZN18_9HYPH</name>
<dbReference type="Proteomes" id="UP001055247">
    <property type="component" value="Unassembled WGS sequence"/>
</dbReference>
<reference evidence="1" key="1">
    <citation type="journal article" date="2016" name="Front. Microbiol.">
        <title>Genome Sequence of the Piezophilic, Mesophilic Sulfate-Reducing Bacterium Desulfovibrio indicus J2T.</title>
        <authorList>
            <person name="Cao J."/>
            <person name="Maignien L."/>
            <person name="Shao Z."/>
            <person name="Alain K."/>
            <person name="Jebbar M."/>
        </authorList>
    </citation>
    <scope>NUCLEOTIDE SEQUENCE</scope>
    <source>
        <strain evidence="1">DSM 16372</strain>
    </source>
</reference>